<evidence type="ECO:0000256" key="3">
    <source>
        <dbReference type="SAM" id="SignalP"/>
    </source>
</evidence>
<dbReference type="Pfam" id="PF13385">
    <property type="entry name" value="Laminin_G_3"/>
    <property type="match status" value="2"/>
</dbReference>
<dbReference type="RefSeq" id="WP_169455926.1">
    <property type="nucleotide sequence ID" value="NZ_CP051774.1"/>
</dbReference>
<evidence type="ECO:0000259" key="4">
    <source>
        <dbReference type="SMART" id="SM00560"/>
    </source>
</evidence>
<dbReference type="InterPro" id="IPR006558">
    <property type="entry name" value="LamG-like"/>
</dbReference>
<sequence length="1147" mass="117860">MQSFPTTRRFQLLALAATLGAHTAHAAILPALGPETALYDSDIKGIANDGGTAGSQSGIPILGDPEHLLGATFNIAFIPTSADLERATPAEARVVLLIELGGTSNGIGLYLVDGVPTLLSKQGSNDITIPASLNDTSLPAIAVQSSIGKLSAGTAYSFSASWNHQGTLELKVQPDGGSVITSSFVISGTPSNWSGNDTLSVKTLPTAGSVGGLAGSNASNVLGAPFDVHNAFSLEGSVSRALFWNAAAVTPPVATAPAVLGFEATSLPSSGKVRFHWRVTEGGVPDPTSLVIKEGDVIVHTPSTLEGFADVTTSGTSSFSIAATNATGTTNKPAILSAETAFSAEVRADSPVAWFRFNDSTGSQLIADSAENGTPHNGRIYGQPVSGSTGFGDGAALFDGSSGIISNTILDPGTLLSGFTVEAVVQRATGASGANPVVIAQRGSTGRVLLASAADGKVLTDISGGTNKIADAKLDDERWAHIAVVADAAHHELRFYLDGVLSGSSADGLNPDGTTFDPNITLEAAAGEWIIGLGKALSGNFWKGKIDDIAVYDRLLDDPNADNDKADSRIPAHRNAWWSQTSGLLGFAASKTVVNSGDAVDLIANVGADITSVSIDNGVGTVPLANGTASITVNPAATTTYQVTATGPGGSVTRSVTVTALQYQAPVVKGFEVTKLGTPGQVRLHWKVTEGEAANPTTISIKAGTTELHTGSTLQGFADVDAGSATTFTLSATNSTGTTDSTKSLYAENEFSTAVRADAPIAWFRFNEPAGTEIFVDSADNTAPHNGSPTGTPVSGATGVVDGAITLDANGGVVTNLILNPGQLDPGFTIESVVRRDAALNTANRAIVSQRDNEGTGRVLLSLSDANGTPRTYLGQGVRKDADVNVAAETWAHLVIVVDALNTEVRWYLDGQLIGSSKDGTNPDGSTFDPNFVFEASSGDWVIGAQKTLTADLWRGEIDEVAIYPTLLDDPDLNPATNDSRIPAHREAWWQQTSGVIQLSSAQATINSGGSTDLTIKVGPDVTSVSVDHGIGNVPLVNGNAIIPLNLSVTTTYTITFSGPGGTFTRTITITVASSLNVRSSIIQGSDLVVNFSGAPSTTYLVRGSANLSSGFTEDHGTVTTDASGNGTTTIPIVSGASHFIRIEDQP</sequence>
<dbReference type="AlphaFoldDB" id="A0A858RMW1"/>
<evidence type="ECO:0000313" key="6">
    <source>
        <dbReference type="Proteomes" id="UP000501812"/>
    </source>
</evidence>
<dbReference type="KEGG" id="luo:HHL09_17535"/>
<name>A0A858RMW1_9BACT</name>
<keyword evidence="6" id="KW-1185">Reference proteome</keyword>
<accession>A0A858RMW1</accession>
<dbReference type="SMART" id="SM00560">
    <property type="entry name" value="LamGL"/>
    <property type="match status" value="1"/>
</dbReference>
<feature type="domain" description="LamG-like jellyroll fold" evidence="4">
    <location>
        <begin position="417"/>
        <end position="559"/>
    </location>
</feature>
<gene>
    <name evidence="5" type="ORF">HHL09_17535</name>
</gene>
<evidence type="ECO:0000256" key="1">
    <source>
        <dbReference type="ARBA" id="ARBA00022729"/>
    </source>
</evidence>
<dbReference type="Gene3D" id="2.60.120.200">
    <property type="match status" value="2"/>
</dbReference>
<feature type="chain" id="PRO_5033018065" evidence="3">
    <location>
        <begin position="27"/>
        <end position="1147"/>
    </location>
</feature>
<dbReference type="SUPFAM" id="SSF49899">
    <property type="entry name" value="Concanavalin A-like lectins/glucanases"/>
    <property type="match status" value="2"/>
</dbReference>
<organism evidence="5 6">
    <name type="scientific">Luteolibacter luteus</name>
    <dbReference type="NCBI Taxonomy" id="2728835"/>
    <lineage>
        <taxon>Bacteria</taxon>
        <taxon>Pseudomonadati</taxon>
        <taxon>Verrucomicrobiota</taxon>
        <taxon>Verrucomicrobiia</taxon>
        <taxon>Verrucomicrobiales</taxon>
        <taxon>Verrucomicrobiaceae</taxon>
        <taxon>Luteolibacter</taxon>
    </lineage>
</organism>
<keyword evidence="1 3" id="KW-0732">Signal</keyword>
<keyword evidence="2" id="KW-1015">Disulfide bond</keyword>
<feature type="signal peptide" evidence="3">
    <location>
        <begin position="1"/>
        <end position="26"/>
    </location>
</feature>
<dbReference type="InterPro" id="IPR013320">
    <property type="entry name" value="ConA-like_dom_sf"/>
</dbReference>
<reference evidence="5 6" key="1">
    <citation type="submission" date="2020-04" db="EMBL/GenBank/DDBJ databases">
        <title>Luteolibacter sp. G-1-1-1 isolated from soil.</title>
        <authorList>
            <person name="Dahal R.H."/>
        </authorList>
    </citation>
    <scope>NUCLEOTIDE SEQUENCE [LARGE SCALE GENOMIC DNA]</scope>
    <source>
        <strain evidence="5 6">G-1-1-1</strain>
    </source>
</reference>
<protein>
    <submittedName>
        <fullName evidence="5">LamG domain-containing protein</fullName>
    </submittedName>
</protein>
<dbReference type="EMBL" id="CP051774">
    <property type="protein sequence ID" value="QJE97510.1"/>
    <property type="molecule type" value="Genomic_DNA"/>
</dbReference>
<proteinExistence type="predicted"/>
<evidence type="ECO:0000256" key="2">
    <source>
        <dbReference type="ARBA" id="ARBA00023157"/>
    </source>
</evidence>
<dbReference type="Proteomes" id="UP000501812">
    <property type="component" value="Chromosome"/>
</dbReference>
<evidence type="ECO:0000313" key="5">
    <source>
        <dbReference type="EMBL" id="QJE97510.1"/>
    </source>
</evidence>